<organism evidence="2 3">
    <name type="scientific">Polarella glacialis</name>
    <name type="common">Dinoflagellate</name>
    <dbReference type="NCBI Taxonomy" id="89957"/>
    <lineage>
        <taxon>Eukaryota</taxon>
        <taxon>Sar</taxon>
        <taxon>Alveolata</taxon>
        <taxon>Dinophyceae</taxon>
        <taxon>Suessiales</taxon>
        <taxon>Suessiaceae</taxon>
        <taxon>Polarella</taxon>
    </lineage>
</organism>
<dbReference type="Pfam" id="PF13671">
    <property type="entry name" value="AAA_33"/>
    <property type="match status" value="1"/>
</dbReference>
<dbReference type="Gene3D" id="3.40.50.300">
    <property type="entry name" value="P-loop containing nucleotide triphosphate hydrolases"/>
    <property type="match status" value="2"/>
</dbReference>
<dbReference type="InterPro" id="IPR026302">
    <property type="entry name" value="NEDD4-bd_p2"/>
</dbReference>
<feature type="compositionally biased region" description="Basic and acidic residues" evidence="1">
    <location>
        <begin position="663"/>
        <end position="672"/>
    </location>
</feature>
<dbReference type="AlphaFoldDB" id="A0A813IZI8"/>
<evidence type="ECO:0000313" key="2">
    <source>
        <dbReference type="EMBL" id="CAE8660545.1"/>
    </source>
</evidence>
<evidence type="ECO:0000313" key="3">
    <source>
        <dbReference type="Proteomes" id="UP000626109"/>
    </source>
</evidence>
<dbReference type="PANTHER" id="PTHR13308:SF40">
    <property type="entry name" value="NEDD4-BINDING PROTEIN 2-LIKE 1"/>
    <property type="match status" value="1"/>
</dbReference>
<protein>
    <submittedName>
        <fullName evidence="2">Uncharacterized protein</fullName>
    </submittedName>
</protein>
<reference evidence="2" key="1">
    <citation type="submission" date="2021-02" db="EMBL/GenBank/DDBJ databases">
        <authorList>
            <person name="Dougan E. K."/>
            <person name="Rhodes N."/>
            <person name="Thang M."/>
            <person name="Chan C."/>
        </authorList>
    </citation>
    <scope>NUCLEOTIDE SEQUENCE</scope>
</reference>
<feature type="compositionally biased region" description="Basic and acidic residues" evidence="1">
    <location>
        <begin position="710"/>
        <end position="723"/>
    </location>
</feature>
<feature type="region of interest" description="Disordered" evidence="1">
    <location>
        <begin position="979"/>
        <end position="1042"/>
    </location>
</feature>
<dbReference type="SUPFAM" id="SSF52540">
    <property type="entry name" value="P-loop containing nucleoside triphosphate hydrolases"/>
    <property type="match status" value="1"/>
</dbReference>
<feature type="compositionally biased region" description="Low complexity" evidence="1">
    <location>
        <begin position="452"/>
        <end position="474"/>
    </location>
</feature>
<dbReference type="EMBL" id="CAJNNW010017229">
    <property type="protein sequence ID" value="CAE8660545.1"/>
    <property type="molecule type" value="Genomic_DNA"/>
</dbReference>
<feature type="compositionally biased region" description="Low complexity" evidence="1">
    <location>
        <begin position="693"/>
        <end position="705"/>
    </location>
</feature>
<accession>A0A813IZI8</accession>
<feature type="region of interest" description="Disordered" evidence="1">
    <location>
        <begin position="62"/>
        <end position="91"/>
    </location>
</feature>
<feature type="compositionally biased region" description="Low complexity" evidence="1">
    <location>
        <begin position="74"/>
        <end position="89"/>
    </location>
</feature>
<dbReference type="Proteomes" id="UP000626109">
    <property type="component" value="Unassembled WGS sequence"/>
</dbReference>
<feature type="region of interest" description="Disordered" evidence="1">
    <location>
        <begin position="452"/>
        <end position="572"/>
    </location>
</feature>
<dbReference type="InterPro" id="IPR027417">
    <property type="entry name" value="P-loop_NTPase"/>
</dbReference>
<feature type="compositionally biased region" description="Pro residues" evidence="1">
    <location>
        <begin position="648"/>
        <end position="657"/>
    </location>
</feature>
<feature type="region of interest" description="Disordered" evidence="1">
    <location>
        <begin position="641"/>
        <end position="744"/>
    </location>
</feature>
<feature type="compositionally biased region" description="Basic and acidic residues" evidence="1">
    <location>
        <begin position="542"/>
        <end position="554"/>
    </location>
</feature>
<gene>
    <name evidence="2" type="ORF">PGLA2088_LOCUS14182</name>
</gene>
<comment type="caution">
    <text evidence="2">The sequence shown here is derived from an EMBL/GenBank/DDBJ whole genome shotgun (WGS) entry which is preliminary data.</text>
</comment>
<evidence type="ECO:0000256" key="1">
    <source>
        <dbReference type="SAM" id="MobiDB-lite"/>
    </source>
</evidence>
<proteinExistence type="predicted"/>
<name>A0A813IZI8_POLGL</name>
<dbReference type="PANTHER" id="PTHR13308">
    <property type="entry name" value="NEDD4-BINDING PROTEIN 2-LIKE 1"/>
    <property type="match status" value="1"/>
</dbReference>
<feature type="compositionally biased region" description="Pro residues" evidence="1">
    <location>
        <begin position="682"/>
        <end position="692"/>
    </location>
</feature>
<sequence length="1042" mass="114251">MDDGEEEDEAPEWMQLLKGPKQTIVVSTSALPPKGKLVPAASAAETGFAPKVSLAKKRPFARFQEPEDEEEEVPAPTTPIAAPSTPPAEHVQEALADHRHIEARINQLALLLFADKALSKLRLGFMAYLRQRSAQPAFPRRLVLLRGPPGAGSAQWAMQALQQGHAAGAADALSQQLAHVCAAADFFGEMRDGKWEASVPVDKIQEETGRALNEARLRLSMELGLEPLYLDGTNVWLWEMRPYVTMAERLGYVVSVVEPGEVCLQWDDVDFLLSRQSQFGRAELEAMIQSFEGLSPGSNPRPVILAAERPAEEDEEDDLADRGQGPVVLPPTALLYKLERLLAEGSELLRYVPPDGDGWGVNGELSSEWQHFRERADGSCCFDDRTHWRTRLPENGGWSLAELTLLAELRRQASDLPLANLPSAVSHPALFAVAEDSSAAASAAAAAIVRTPASTESPAPPASRQQRLQSARQAVLSPSQKAVDQPARSAVDVPASRLERLRQRVLVKKEQEEAEGPGGTNGGSPEKRRRLTAMAEGARSAAAEREESPEREEVAVSEARPGEPTEDEEVSASTFLGAVKSRLLEWGKVEQYHEFVLALSGSVDARAAVRILRGHDDLVRVFQRKFAPKADLAAIKAEIKEEEMQDAPRPPPRPPSGPGVVKQELREPRQGVKQELGGGSAPRPPATPPPPRGTRAPGGPAPRAGIKAELGVKAEVKLERPEAVPRPPAYGPNEARPAVTIGDDSDDEALDEVSIATAVKRGRDECVAQLAKTIFRNRFDGNGARLRLSMTQYASRVAAKPRFPRELIILRGAPGVGKTEYAMTQLAELAGFEKDEETAARLTHICAADDFFETSSGRERASPVYKCEPHRLESCHGRNEVRARLAMEAGIHPIFVDCTNLRLWEMRPYVLLADRLGYVASIVEPMDISERSEDLDFLTSVNDTLERQKRSKAVPRALLEAMLQGFEPLSESQDAIEAVRASKRPSGPRALEATSEAPEEPRAEPEARSRQPPLMQVKAEYMAQQQRRWQPPPTTQYSQYRR</sequence>
<feature type="compositionally biased region" description="Basic and acidic residues" evidence="1">
    <location>
        <begin position="999"/>
        <end position="1009"/>
    </location>
</feature>
<feature type="compositionally biased region" description="Basic and acidic residues" evidence="1">
    <location>
        <begin position="497"/>
        <end position="511"/>
    </location>
</feature>